<evidence type="ECO:0000313" key="3">
    <source>
        <dbReference type="EMBL" id="EMG49258.1"/>
    </source>
</evidence>
<reference evidence="3 4" key="1">
    <citation type="submission" date="2013-02" db="EMBL/GenBank/DDBJ databases">
        <title>Genome sequence of Candida maltosa Xu316, a potential industrial strain for xylitol and ethanol production.</title>
        <authorList>
            <person name="Yu J."/>
            <person name="Wang Q."/>
            <person name="Geng X."/>
            <person name="Bao W."/>
            <person name="He P."/>
            <person name="Cai J."/>
        </authorList>
    </citation>
    <scope>NUCLEOTIDE SEQUENCE [LARGE SCALE GENOMIC DNA]</scope>
    <source>
        <strain evidence="4">Xu316</strain>
    </source>
</reference>
<organism evidence="3 4">
    <name type="scientific">Candida maltosa (strain Xu316)</name>
    <name type="common">Yeast</name>
    <dbReference type="NCBI Taxonomy" id="1245528"/>
    <lineage>
        <taxon>Eukaryota</taxon>
        <taxon>Fungi</taxon>
        <taxon>Dikarya</taxon>
        <taxon>Ascomycota</taxon>
        <taxon>Saccharomycotina</taxon>
        <taxon>Pichiomycetes</taxon>
        <taxon>Debaryomycetaceae</taxon>
        <taxon>Candida/Lodderomyces clade</taxon>
        <taxon>Candida</taxon>
    </lineage>
</organism>
<dbReference type="eggNOG" id="ENOG502QQBW">
    <property type="taxonomic scope" value="Eukaryota"/>
</dbReference>
<dbReference type="OMA" id="CSEEHWA"/>
<dbReference type="InterPro" id="IPR046824">
    <property type="entry name" value="Mss51-like_C"/>
</dbReference>
<dbReference type="AlphaFoldDB" id="M3JAU8"/>
<dbReference type="EMBL" id="AOGT01000771">
    <property type="protein sequence ID" value="EMG49258.1"/>
    <property type="molecule type" value="Genomic_DNA"/>
</dbReference>
<dbReference type="GO" id="GO:0005739">
    <property type="term" value="C:mitochondrion"/>
    <property type="evidence" value="ECO:0007669"/>
    <property type="project" value="GOC"/>
</dbReference>
<gene>
    <name evidence="3" type="ORF">G210_0047</name>
</gene>
<dbReference type="STRING" id="1245528.M3JAU8"/>
<keyword evidence="4" id="KW-1185">Reference proteome</keyword>
<dbReference type="OrthoDB" id="5282002at2759"/>
<evidence type="ECO:0000259" key="2">
    <source>
        <dbReference type="Pfam" id="PF20179"/>
    </source>
</evidence>
<evidence type="ECO:0000313" key="4">
    <source>
        <dbReference type="Proteomes" id="UP000011777"/>
    </source>
</evidence>
<feature type="domain" description="Mitochondrial splicing suppressor 51-like C-terminal" evidence="2">
    <location>
        <begin position="201"/>
        <end position="375"/>
    </location>
</feature>
<dbReference type="PANTHER" id="PTHR28069:SF1">
    <property type="entry name" value="PROTEIN MSS51, MITOCHONDRIAL"/>
    <property type="match status" value="1"/>
</dbReference>
<name>M3JAU8_CANMX</name>
<dbReference type="Proteomes" id="UP000011777">
    <property type="component" value="Unassembled WGS sequence"/>
</dbReference>
<evidence type="ECO:0000259" key="1">
    <source>
        <dbReference type="Pfam" id="PF13824"/>
    </source>
</evidence>
<comment type="caution">
    <text evidence="3">The sequence shown here is derived from an EMBL/GenBank/DDBJ whole genome shotgun (WGS) entry which is preliminary data.</text>
</comment>
<dbReference type="GO" id="GO:0033617">
    <property type="term" value="P:mitochondrial respiratory chain complex IV assembly"/>
    <property type="evidence" value="ECO:0007669"/>
    <property type="project" value="TreeGrafter"/>
</dbReference>
<sequence>MLNMDDSKTKVKERPLYNWDESPHEDIRERAALIRAKALCPVTSKPVDFVCPYSGIPTHHSKEAWEQDKEYHDLKKYEKLKKVNLYEHDLRSGRQFTEFVFPKEQERDFMVNVSDWDSFFYTRDFPPMNDEFNLAAATKVLTYPITIASVLHKYSPFVMEPKGPLTVEGAKSLGALRYTLYPPQLGKTSTTSTNSSETDSEVVFKDRAMRIFIIGPRMESLLPGYIWKQFQYLFPNQEFEIHLVGPEANYDKKTQKYTKLENTDGRAVVERVDPQLSIHKQCMYWEDVFAMGDLYPFDPYLDCFFLFHPNFDSADSIHWEESIKGLLETKCPIIITGYNQKDIEKDYKWVTERFSEDLDVLMNETENPFSCTKYEILNTDPTNTLQLNNKIFGIRGKRYYVDM</sequence>
<dbReference type="PANTHER" id="PTHR28069">
    <property type="entry name" value="GH20023P"/>
    <property type="match status" value="1"/>
</dbReference>
<dbReference type="Pfam" id="PF13824">
    <property type="entry name" value="zf-Mss51"/>
    <property type="match status" value="1"/>
</dbReference>
<dbReference type="InterPro" id="IPR032717">
    <property type="entry name" value="Mss51_Znf"/>
</dbReference>
<dbReference type="HOGENOM" id="CLU_033072_0_0_1"/>
<protein>
    <submittedName>
        <fullName evidence="3">Uncharacterized protein</fullName>
    </submittedName>
</protein>
<dbReference type="Pfam" id="PF20179">
    <property type="entry name" value="MSS51_C"/>
    <property type="match status" value="1"/>
</dbReference>
<accession>M3JAU8</accession>
<proteinExistence type="predicted"/>
<feature type="domain" description="Mitochondrial splicing suppressor 51 zinc-finger" evidence="1">
    <location>
        <begin position="39"/>
        <end position="90"/>
    </location>
</feature>